<feature type="signal peptide" evidence="1">
    <location>
        <begin position="1"/>
        <end position="26"/>
    </location>
</feature>
<dbReference type="EMBL" id="JBHUHR010000006">
    <property type="protein sequence ID" value="MFD2033736.1"/>
    <property type="molecule type" value="Genomic_DNA"/>
</dbReference>
<dbReference type="SUPFAM" id="SSF49265">
    <property type="entry name" value="Fibronectin type III"/>
    <property type="match status" value="1"/>
</dbReference>
<name>A0ABW4VIX5_9BACT</name>
<evidence type="ECO:0000256" key="1">
    <source>
        <dbReference type="SAM" id="SignalP"/>
    </source>
</evidence>
<evidence type="ECO:0000313" key="4">
    <source>
        <dbReference type="Proteomes" id="UP001597361"/>
    </source>
</evidence>
<dbReference type="InterPro" id="IPR036116">
    <property type="entry name" value="FN3_sf"/>
</dbReference>
<reference evidence="4" key="1">
    <citation type="journal article" date="2019" name="Int. J. Syst. Evol. Microbiol.">
        <title>The Global Catalogue of Microorganisms (GCM) 10K type strain sequencing project: providing services to taxonomists for standard genome sequencing and annotation.</title>
        <authorList>
            <consortium name="The Broad Institute Genomics Platform"/>
            <consortium name="The Broad Institute Genome Sequencing Center for Infectious Disease"/>
            <person name="Wu L."/>
            <person name="Ma J."/>
        </authorList>
    </citation>
    <scope>NUCLEOTIDE SEQUENCE [LARGE SCALE GENOMIC DNA]</scope>
    <source>
        <strain evidence="4">CGMCC 1.15180</strain>
    </source>
</reference>
<feature type="domain" description="Fibronectin type-III" evidence="2">
    <location>
        <begin position="40"/>
        <end position="139"/>
    </location>
</feature>
<keyword evidence="4" id="KW-1185">Reference proteome</keyword>
<dbReference type="Gene3D" id="2.60.40.10">
    <property type="entry name" value="Immunoglobulins"/>
    <property type="match status" value="1"/>
</dbReference>
<dbReference type="RefSeq" id="WP_376883417.1">
    <property type="nucleotide sequence ID" value="NZ_JBHUHR010000006.1"/>
</dbReference>
<gene>
    <name evidence="3" type="ORF">ACFSKL_02985</name>
</gene>
<proteinExistence type="predicted"/>
<dbReference type="PROSITE" id="PS50853">
    <property type="entry name" value="FN3"/>
    <property type="match status" value="1"/>
</dbReference>
<accession>A0ABW4VIX5</accession>
<dbReference type="SUPFAM" id="SSF51126">
    <property type="entry name" value="Pectin lyase-like"/>
    <property type="match status" value="1"/>
</dbReference>
<dbReference type="InterPro" id="IPR003961">
    <property type="entry name" value="FN3_dom"/>
</dbReference>
<dbReference type="InterPro" id="IPR013783">
    <property type="entry name" value="Ig-like_fold"/>
</dbReference>
<protein>
    <submittedName>
        <fullName evidence="3">SusE domain-containing protein</fullName>
    </submittedName>
</protein>
<feature type="chain" id="PRO_5046636876" evidence="1">
    <location>
        <begin position="27"/>
        <end position="550"/>
    </location>
</feature>
<keyword evidence="1" id="KW-0732">Signal</keyword>
<organism evidence="3 4">
    <name type="scientific">Belliella marina</name>
    <dbReference type="NCBI Taxonomy" id="1644146"/>
    <lineage>
        <taxon>Bacteria</taxon>
        <taxon>Pseudomonadati</taxon>
        <taxon>Bacteroidota</taxon>
        <taxon>Cytophagia</taxon>
        <taxon>Cytophagales</taxon>
        <taxon>Cyclobacteriaceae</taxon>
        <taxon>Belliella</taxon>
    </lineage>
</organism>
<comment type="caution">
    <text evidence="3">The sequence shown here is derived from an EMBL/GenBank/DDBJ whole genome shotgun (WGS) entry which is preliminary data.</text>
</comment>
<dbReference type="Proteomes" id="UP001597361">
    <property type="component" value="Unassembled WGS sequence"/>
</dbReference>
<evidence type="ECO:0000313" key="3">
    <source>
        <dbReference type="EMBL" id="MFD2033736.1"/>
    </source>
</evidence>
<evidence type="ECO:0000259" key="2">
    <source>
        <dbReference type="PROSITE" id="PS50853"/>
    </source>
</evidence>
<sequence length="550" mass="60325">MKILNNNAFRFVALLMVLGLAFSACTDMDNDYEVPDDMKRFRPVRITGANGETAVTLTWPVALFTDPGQVNYKVQISQDSLFSSVTLEKETVATTLEITDEELEIQVEYFARVRALGLSSAQDSEWQRTMEPFQITGEQIFLPTFDNEIGSSTILLRWRPTSNPTSIVVTDAMENVTTFTLTDSDREAAHRVLEGLTPLMAYTAEIFEGTRTKGSTSFVMKEESIFDIVIGPGDNFRSIIEDAEDGSIIGLQAGTYDVVDSEGAFANLRIMGKTITLQSVSGDPLDTKVNFRELTFTETGAGITVNGITFDGGPGGGSYFLNFAGGAAQFTDIIVENCIVENVGTSFFRANRAGNNEHKVGLIKVSSTILRNHAVDNYHVFHLDKLEFQEIEITNSTFSALGSRGFIGWATNLTMSFTPKITVNNVSINGLGSRNRNDVLLDCNNNLVEFSMRNSILTNMPFEDQTVGSRLVRANPDSQILLSHMNMFNLTTGGAEPEQLTLQTYVQISNILNVDLGWNSKTTTLTLPAASPLRTASTTGGPIGDPRWAF</sequence>
<dbReference type="InterPro" id="IPR011050">
    <property type="entry name" value="Pectin_lyase_fold/virulence"/>
</dbReference>
<dbReference type="PROSITE" id="PS51257">
    <property type="entry name" value="PROKAR_LIPOPROTEIN"/>
    <property type="match status" value="1"/>
</dbReference>